<accession>A0ACC4BMG4</accession>
<protein>
    <submittedName>
        <fullName evidence="1">Uncharacterized protein</fullName>
    </submittedName>
</protein>
<organism evidence="1 2">
    <name type="scientific">Populus alba</name>
    <name type="common">White poplar</name>
    <dbReference type="NCBI Taxonomy" id="43335"/>
    <lineage>
        <taxon>Eukaryota</taxon>
        <taxon>Viridiplantae</taxon>
        <taxon>Streptophyta</taxon>
        <taxon>Embryophyta</taxon>
        <taxon>Tracheophyta</taxon>
        <taxon>Spermatophyta</taxon>
        <taxon>Magnoliopsida</taxon>
        <taxon>eudicotyledons</taxon>
        <taxon>Gunneridae</taxon>
        <taxon>Pentapetalae</taxon>
        <taxon>rosids</taxon>
        <taxon>fabids</taxon>
        <taxon>Malpighiales</taxon>
        <taxon>Salicaceae</taxon>
        <taxon>Saliceae</taxon>
        <taxon>Populus</taxon>
    </lineage>
</organism>
<dbReference type="Proteomes" id="UP000309997">
    <property type="component" value="Unassembled WGS sequence"/>
</dbReference>
<sequence length="280" mass="31203">MDFMAMPNADVLGVLVAIFSVAAIAAASSYYFLSRKPKGCLDPQKFKEFKLIKKTQISPDVARFRFSLPTPKSLLGLPPVSYVLCRGKDLEGQEVIRSYTPITLDSQLGYFELVVKMYPEGKMSNHFREMREGDYLAVKGPQVPFNYKPGQVRAFGMIAGGSAITPMFQLTRAILENPEDKTIVHLIYANSTFEDILLKATLAFHFASSLMVIILFEYFWQPPEAWTGGSGHVSKEMIQNHCPPPAPDIQILRCGPPGMNEAMAAHLNALGYTSSMQYEF</sequence>
<name>A0ACC4BMG4_POPAL</name>
<proteinExistence type="predicted"/>
<comment type="caution">
    <text evidence="1">The sequence shown here is derived from an EMBL/GenBank/DDBJ whole genome shotgun (WGS) entry which is preliminary data.</text>
</comment>
<gene>
    <name evidence="1" type="ORF">D5086_021039</name>
</gene>
<keyword evidence="2" id="KW-1185">Reference proteome</keyword>
<reference evidence="1 2" key="1">
    <citation type="journal article" date="2024" name="Plant Biotechnol. J.">
        <title>Genome and CRISPR/Cas9 system of a widespread forest tree (Populus alba) in the world.</title>
        <authorList>
            <person name="Liu Y.J."/>
            <person name="Jiang P.F."/>
            <person name="Han X.M."/>
            <person name="Li X.Y."/>
            <person name="Wang H.M."/>
            <person name="Wang Y.J."/>
            <person name="Wang X.X."/>
            <person name="Zeng Q.Y."/>
        </authorList>
    </citation>
    <scope>NUCLEOTIDE SEQUENCE [LARGE SCALE GENOMIC DNA]</scope>
    <source>
        <strain evidence="2">cv. PAL-ZL1</strain>
    </source>
</reference>
<evidence type="ECO:0000313" key="1">
    <source>
        <dbReference type="EMBL" id="KAL3579535.1"/>
    </source>
</evidence>
<dbReference type="EMBL" id="RCHU02000010">
    <property type="protein sequence ID" value="KAL3579535.1"/>
    <property type="molecule type" value="Genomic_DNA"/>
</dbReference>
<evidence type="ECO:0000313" key="2">
    <source>
        <dbReference type="Proteomes" id="UP000309997"/>
    </source>
</evidence>